<dbReference type="EMBL" id="HACG01015237">
    <property type="protein sequence ID" value="CEK62102.1"/>
    <property type="molecule type" value="Transcribed_RNA"/>
</dbReference>
<organism evidence="2">
    <name type="scientific">Arion vulgaris</name>
    <dbReference type="NCBI Taxonomy" id="1028688"/>
    <lineage>
        <taxon>Eukaryota</taxon>
        <taxon>Metazoa</taxon>
        <taxon>Spiralia</taxon>
        <taxon>Lophotrochozoa</taxon>
        <taxon>Mollusca</taxon>
        <taxon>Gastropoda</taxon>
        <taxon>Heterobranchia</taxon>
        <taxon>Euthyneura</taxon>
        <taxon>Panpulmonata</taxon>
        <taxon>Eupulmonata</taxon>
        <taxon>Stylommatophora</taxon>
        <taxon>Helicina</taxon>
        <taxon>Arionoidea</taxon>
        <taxon>Arionidae</taxon>
        <taxon>Arion</taxon>
    </lineage>
</organism>
<name>A0A0B6Z123_9EUPU</name>
<reference evidence="2" key="1">
    <citation type="submission" date="2014-12" db="EMBL/GenBank/DDBJ databases">
        <title>Insight into the proteome of Arion vulgaris.</title>
        <authorList>
            <person name="Aradska J."/>
            <person name="Bulat T."/>
            <person name="Smidak R."/>
            <person name="Sarate P."/>
            <person name="Gangsoo J."/>
            <person name="Sialana F."/>
            <person name="Bilban M."/>
            <person name="Lubec G."/>
        </authorList>
    </citation>
    <scope>NUCLEOTIDE SEQUENCE</scope>
    <source>
        <tissue evidence="2">Skin</tissue>
    </source>
</reference>
<evidence type="ECO:0000256" key="1">
    <source>
        <dbReference type="SAM" id="MobiDB-lite"/>
    </source>
</evidence>
<feature type="non-terminal residue" evidence="2">
    <location>
        <position position="51"/>
    </location>
</feature>
<sequence length="51" mass="5755">MSRCLKLRKWSFIISCSGKYSNKIALSPKMKDGAPSYTEKRGQSSFKVVNP</sequence>
<feature type="region of interest" description="Disordered" evidence="1">
    <location>
        <begin position="31"/>
        <end position="51"/>
    </location>
</feature>
<gene>
    <name evidence="2" type="primary">ORF44202</name>
</gene>
<proteinExistence type="predicted"/>
<dbReference type="AlphaFoldDB" id="A0A0B6Z123"/>
<protein>
    <submittedName>
        <fullName evidence="2">Uncharacterized protein</fullName>
    </submittedName>
</protein>
<accession>A0A0B6Z123</accession>
<evidence type="ECO:0000313" key="2">
    <source>
        <dbReference type="EMBL" id="CEK62102.1"/>
    </source>
</evidence>